<dbReference type="CDD" id="cd14656">
    <property type="entry name" value="Imelysin-like_EfeO"/>
    <property type="match status" value="1"/>
</dbReference>
<dbReference type="Pfam" id="PF09375">
    <property type="entry name" value="Peptidase_M75"/>
    <property type="match status" value="1"/>
</dbReference>
<dbReference type="RefSeq" id="WP_123270876.1">
    <property type="nucleotide sequence ID" value="NZ_RJJQ01000005.1"/>
</dbReference>
<evidence type="ECO:0000256" key="4">
    <source>
        <dbReference type="SAM" id="SignalP"/>
    </source>
</evidence>
<dbReference type="OrthoDB" id="7260758at2"/>
<dbReference type="InterPro" id="IPR050894">
    <property type="entry name" value="EfeM/EfeO_iron_uptake"/>
</dbReference>
<dbReference type="PANTHER" id="PTHR39192">
    <property type="entry name" value="IRON UPTAKE SYSTEM COMPONENT EFEO"/>
    <property type="match status" value="1"/>
</dbReference>
<evidence type="ECO:0000256" key="2">
    <source>
        <dbReference type="ARBA" id="ARBA00005989"/>
    </source>
</evidence>
<feature type="signal peptide" evidence="4">
    <location>
        <begin position="1"/>
        <end position="26"/>
    </location>
</feature>
<organism evidence="6 7">
    <name type="scientific">Flexivirga caeni</name>
    <dbReference type="NCBI Taxonomy" id="2294115"/>
    <lineage>
        <taxon>Bacteria</taxon>
        <taxon>Bacillati</taxon>
        <taxon>Actinomycetota</taxon>
        <taxon>Actinomycetes</taxon>
        <taxon>Micrococcales</taxon>
        <taxon>Dermacoccaceae</taxon>
        <taxon>Flexivirga</taxon>
    </lineage>
</organism>
<proteinExistence type="inferred from homology"/>
<keyword evidence="3 4" id="KW-0732">Signal</keyword>
<dbReference type="PANTHER" id="PTHR39192:SF1">
    <property type="entry name" value="IRON UPTAKE SYSTEM COMPONENT EFEO"/>
    <property type="match status" value="1"/>
</dbReference>
<dbReference type="GO" id="GO:0030313">
    <property type="term" value="C:cell envelope"/>
    <property type="evidence" value="ECO:0007669"/>
    <property type="project" value="UniProtKB-SubCell"/>
</dbReference>
<evidence type="ECO:0000256" key="1">
    <source>
        <dbReference type="ARBA" id="ARBA00004196"/>
    </source>
</evidence>
<evidence type="ECO:0000313" key="6">
    <source>
        <dbReference type="EMBL" id="RNI23293.1"/>
    </source>
</evidence>
<dbReference type="EMBL" id="RJJQ01000005">
    <property type="protein sequence ID" value="RNI23293.1"/>
    <property type="molecule type" value="Genomic_DNA"/>
</dbReference>
<name>A0A3M9MEM9_9MICO</name>
<evidence type="ECO:0000259" key="5">
    <source>
        <dbReference type="Pfam" id="PF09375"/>
    </source>
</evidence>
<accession>A0A3M9MEM9</accession>
<dbReference type="InterPro" id="IPR018976">
    <property type="entry name" value="Imelysin-like"/>
</dbReference>
<protein>
    <submittedName>
        <fullName evidence="6">EfeM/EfeO family lipoprotein</fullName>
    </submittedName>
</protein>
<feature type="chain" id="PRO_5038708392" evidence="4">
    <location>
        <begin position="27"/>
        <end position="398"/>
    </location>
</feature>
<evidence type="ECO:0000313" key="7">
    <source>
        <dbReference type="Proteomes" id="UP000271678"/>
    </source>
</evidence>
<evidence type="ECO:0000256" key="3">
    <source>
        <dbReference type="ARBA" id="ARBA00022729"/>
    </source>
</evidence>
<comment type="similarity">
    <text evidence="2">Belongs to the EfeM/EfeO family.</text>
</comment>
<comment type="caution">
    <text evidence="6">The sequence shown here is derived from an EMBL/GenBank/DDBJ whole genome shotgun (WGS) entry which is preliminary data.</text>
</comment>
<gene>
    <name evidence="6" type="ORF">EFY87_07680</name>
</gene>
<dbReference type="Proteomes" id="UP000271678">
    <property type="component" value="Unassembled WGS sequence"/>
</dbReference>
<dbReference type="PROSITE" id="PS51257">
    <property type="entry name" value="PROKAR_LIPOPROTEIN"/>
    <property type="match status" value="1"/>
</dbReference>
<sequence>MLSRGSGLLGLSAVTLFAVTGCGSGATPPAPPSAAHSTAATADAGAGALPQVSASRSACGTGWTRAQAGLVQLDVHNTDINAAEVYLANAAGKVYAEVDPLGPAASAVLTASLPQGTYHLICSVNDADPVDGPTVRVTGPAPGGTGVLPVTSAQLAPIVIGYQHWVGGRLKVMQANARTLNTDLRRGDRAAARADLVTADHTWGTLGGAYEAFGDTGEAIDGNAYPWPQGVHDPHWTGLLRLEYGLWHGQSLASLTKYGNQLTKDLNTLETTLSSTEFDPLSVVLRSHEITEGSLNQTLTGHNDYGAHDELTEVRGQLAGSAELLRRLKPLVAPRYPGYAAVVKQLAKTRADVAAQTSWQVTTPDQPPSTGHELVDGDVAELTELLSPIPAMLEPRVF</sequence>
<dbReference type="InterPro" id="IPR034981">
    <property type="entry name" value="Imelysin-like_EfeO/Algp7"/>
</dbReference>
<dbReference type="InterPro" id="IPR038352">
    <property type="entry name" value="Imelysin_sf"/>
</dbReference>
<feature type="domain" description="Imelysin-like" evidence="5">
    <location>
        <begin position="161"/>
        <end position="387"/>
    </location>
</feature>
<keyword evidence="6" id="KW-0449">Lipoprotein</keyword>
<dbReference type="Gene3D" id="1.20.1420.20">
    <property type="entry name" value="M75 peptidase, HXXE motif"/>
    <property type="match status" value="1"/>
</dbReference>
<keyword evidence="7" id="KW-1185">Reference proteome</keyword>
<comment type="subcellular location">
    <subcellularLocation>
        <location evidence="1">Cell envelope</location>
    </subcellularLocation>
</comment>
<dbReference type="AlphaFoldDB" id="A0A3M9MEM9"/>
<reference evidence="6 7" key="1">
    <citation type="submission" date="2018-11" db="EMBL/GenBank/DDBJ databases">
        <title>Draft genome of Simplicispira Flexivirga sp. BO-16.</title>
        <authorList>
            <person name="Im W.T."/>
        </authorList>
    </citation>
    <scope>NUCLEOTIDE SEQUENCE [LARGE SCALE GENOMIC DNA]</scope>
    <source>
        <strain evidence="6 7">BO-16</strain>
    </source>
</reference>